<gene>
    <name evidence="2" type="ORF">FHX34_1047</name>
</gene>
<protein>
    <submittedName>
        <fullName evidence="2">Uncharacterized protein</fullName>
    </submittedName>
</protein>
<evidence type="ECO:0000313" key="2">
    <source>
        <dbReference type="EMBL" id="TWG13720.1"/>
    </source>
</evidence>
<reference evidence="2 3" key="1">
    <citation type="submission" date="2019-06" db="EMBL/GenBank/DDBJ databases">
        <title>Sequencing the genomes of 1000 actinobacteria strains.</title>
        <authorList>
            <person name="Klenk H.-P."/>
        </authorList>
    </citation>
    <scope>NUCLEOTIDE SEQUENCE [LARGE SCALE GENOMIC DNA]</scope>
    <source>
        <strain evidence="2 3">DSM 43866</strain>
    </source>
</reference>
<organism evidence="2 3">
    <name type="scientific">Actinoplanes teichomyceticus</name>
    <dbReference type="NCBI Taxonomy" id="1867"/>
    <lineage>
        <taxon>Bacteria</taxon>
        <taxon>Bacillati</taxon>
        <taxon>Actinomycetota</taxon>
        <taxon>Actinomycetes</taxon>
        <taxon>Micromonosporales</taxon>
        <taxon>Micromonosporaceae</taxon>
        <taxon>Actinoplanes</taxon>
    </lineage>
</organism>
<feature type="compositionally biased region" description="Basic residues" evidence="1">
    <location>
        <begin position="144"/>
        <end position="167"/>
    </location>
</feature>
<sequence length="282" mass="31488">MTADPKTIRELRAGLGGHGVHTAEPECPVPYSALDRSEFADLAKAFTAWEMAVHKREDAQLDYEDAESAYARDLAAWNRDQQALCRTGCPGRRCADRNPGPSDREQLRTARGPNEPPRRAGHARRAERSSNGRSRVPQGGGSNHRVRRRAAARAQRPRPHRARRGARPGREATRSTGARPCVTDGPDRGRDRRGRSWSPERARQRHALERAHFYTAEQFGRRAAREHDQRLDEAMSTLRGYVEAVAAENFAAAWPDHADPAFHARRTATGDRARGASFVGIR</sequence>
<feature type="region of interest" description="Disordered" evidence="1">
    <location>
        <begin position="88"/>
        <end position="204"/>
    </location>
</feature>
<dbReference type="AlphaFoldDB" id="A0A561VQ57"/>
<proteinExistence type="predicted"/>
<name>A0A561VQ57_ACTTI</name>
<dbReference type="Proteomes" id="UP000320239">
    <property type="component" value="Unassembled WGS sequence"/>
</dbReference>
<accession>A0A561VQ57</accession>
<evidence type="ECO:0000313" key="3">
    <source>
        <dbReference type="Proteomes" id="UP000320239"/>
    </source>
</evidence>
<keyword evidence="3" id="KW-1185">Reference proteome</keyword>
<evidence type="ECO:0000256" key="1">
    <source>
        <dbReference type="SAM" id="MobiDB-lite"/>
    </source>
</evidence>
<comment type="caution">
    <text evidence="2">The sequence shown here is derived from an EMBL/GenBank/DDBJ whole genome shotgun (WGS) entry which is preliminary data.</text>
</comment>
<dbReference type="EMBL" id="VIWY01000004">
    <property type="protein sequence ID" value="TWG13720.1"/>
    <property type="molecule type" value="Genomic_DNA"/>
</dbReference>